<dbReference type="InterPro" id="IPR050188">
    <property type="entry name" value="RluA_PseudoU_synthase"/>
</dbReference>
<dbReference type="EMBL" id="WDEH01000018">
    <property type="protein sequence ID" value="KAB6137980.1"/>
    <property type="molecule type" value="Genomic_DNA"/>
</dbReference>
<dbReference type="PANTHER" id="PTHR21600:SF89">
    <property type="entry name" value="RIBOSOMAL LARGE SUBUNIT PSEUDOURIDINE SYNTHASE A"/>
    <property type="match status" value="1"/>
</dbReference>
<protein>
    <submittedName>
        <fullName evidence="5">RNA pseudouridine synthase</fullName>
    </submittedName>
</protein>
<dbReference type="Proteomes" id="UP000487596">
    <property type="component" value="Unassembled WGS sequence"/>
</dbReference>
<dbReference type="RefSeq" id="WP_087318904.1">
    <property type="nucleotide sequence ID" value="NZ_JANUUS010000001.1"/>
</dbReference>
<gene>
    <name evidence="5" type="ORF">B5E52_19770</name>
    <name evidence="4" type="ORF">GA424_12135</name>
</gene>
<evidence type="ECO:0000313" key="5">
    <source>
        <dbReference type="EMBL" id="OUQ63121.1"/>
    </source>
</evidence>
<feature type="coiled-coil region" evidence="1">
    <location>
        <begin position="112"/>
        <end position="166"/>
    </location>
</feature>
<sequence>MIHFFKQPISHLALPDKFTYPFHYTPHPLCVLAAEEVKEYIASREEWQEELAFGKMFGVLIVQKENKQETAKKEAVNEIGYLAAFSGNLAGKNLHPYFVPPVYDLLQPEGFFKIEEEQISSINIRIRELENNRSYLDLKEKWKTETEQAKAILNQAKAALKAAKEAREIRRQSSSALSEEEQASLIRESQYQKAEYKRLEKEWKKRLEELETETRHFETEIEQLKTERKERSAALQRKLFEQFRMLNARGEVKDLYTIFEQTVQKVPPAGAGECALPKLLQYAYLHQLKPLAMAEFWWGDSPKNEIRHHGYYYPSCKGKCEPILQHMLQGLEVDENPLLNPVHEEEELEIVFEDEWLLVVNKPAGMLSVPGKAEDRDSVYHRLKKKYPEATGPMIVHRLDMATSGLLLVAKTKEVHQDLQAQFANRSIKKRYVAVLDGAIIKTEKETKPIAEKAILIAKETVSTKKTAKAERTGNTGRIELPLCLNPLDRPRQMVSSEHGKEAITEYQIISESERITSESENTFNESNRIDESERSINESRKYTRIIFYPLTGRTHQLRVHAAHPEGLGCPILGDELYGKKADRLYLHAEYIEFRHPIYGDILCIQKEADFHKNMIKP</sequence>
<dbReference type="GO" id="GO:0009982">
    <property type="term" value="F:pseudouridine synthase activity"/>
    <property type="evidence" value="ECO:0007669"/>
    <property type="project" value="InterPro"/>
</dbReference>
<evidence type="ECO:0000256" key="2">
    <source>
        <dbReference type="SAM" id="MobiDB-lite"/>
    </source>
</evidence>
<dbReference type="PANTHER" id="PTHR21600">
    <property type="entry name" value="MITOCHONDRIAL RNA PSEUDOURIDINE SYNTHASE"/>
    <property type="match status" value="1"/>
</dbReference>
<dbReference type="Gene3D" id="3.30.2350.10">
    <property type="entry name" value="Pseudouridine synthase"/>
    <property type="match status" value="1"/>
</dbReference>
<organism evidence="5 6">
    <name type="scientific">Bacteroides xylanisolvens</name>
    <dbReference type="NCBI Taxonomy" id="371601"/>
    <lineage>
        <taxon>Bacteria</taxon>
        <taxon>Pseudomonadati</taxon>
        <taxon>Bacteroidota</taxon>
        <taxon>Bacteroidia</taxon>
        <taxon>Bacteroidales</taxon>
        <taxon>Bacteroidaceae</taxon>
        <taxon>Bacteroides</taxon>
    </lineage>
</organism>
<dbReference type="GO" id="GO:0000455">
    <property type="term" value="P:enzyme-directed rRNA pseudouridine synthesis"/>
    <property type="evidence" value="ECO:0007669"/>
    <property type="project" value="TreeGrafter"/>
</dbReference>
<dbReference type="Pfam" id="PF00849">
    <property type="entry name" value="PseudoU_synth_2"/>
    <property type="match status" value="1"/>
</dbReference>
<evidence type="ECO:0000259" key="3">
    <source>
        <dbReference type="Pfam" id="PF00849"/>
    </source>
</evidence>
<name>A0A1Y4UZ71_9BACE</name>
<dbReference type="CDD" id="cd02869">
    <property type="entry name" value="PseudoU_synth_RluA_like"/>
    <property type="match status" value="1"/>
</dbReference>
<dbReference type="InterPro" id="IPR006145">
    <property type="entry name" value="PsdUridine_synth_RsuA/RluA"/>
</dbReference>
<evidence type="ECO:0000313" key="6">
    <source>
        <dbReference type="Proteomes" id="UP000196036"/>
    </source>
</evidence>
<dbReference type="SUPFAM" id="SSF55120">
    <property type="entry name" value="Pseudouridine synthase"/>
    <property type="match status" value="1"/>
</dbReference>
<dbReference type="AlphaFoldDB" id="A0A1Y4UZ71"/>
<comment type="caution">
    <text evidence="5">The sequence shown here is derived from an EMBL/GenBank/DDBJ whole genome shotgun (WGS) entry which is preliminary data.</text>
</comment>
<dbReference type="InterPro" id="IPR006224">
    <property type="entry name" value="PsdUridine_synth_RluA-like_CS"/>
</dbReference>
<reference evidence="6" key="1">
    <citation type="submission" date="2017-04" db="EMBL/GenBank/DDBJ databases">
        <title>Function of individual gut microbiota members based on whole genome sequencing of pure cultures obtained from chicken caecum.</title>
        <authorList>
            <person name="Medvecky M."/>
            <person name="Cejkova D."/>
            <person name="Polansky O."/>
            <person name="Karasova D."/>
            <person name="Kubasova T."/>
            <person name="Cizek A."/>
            <person name="Rychlik I."/>
        </authorList>
    </citation>
    <scope>NUCLEOTIDE SEQUENCE [LARGE SCALE GENOMIC DNA]</scope>
    <source>
        <strain evidence="6">An109</strain>
    </source>
</reference>
<feature type="region of interest" description="Disordered" evidence="2">
    <location>
        <begin position="515"/>
        <end position="535"/>
    </location>
</feature>
<dbReference type="GO" id="GO:0003723">
    <property type="term" value="F:RNA binding"/>
    <property type="evidence" value="ECO:0007669"/>
    <property type="project" value="InterPro"/>
</dbReference>
<keyword evidence="1" id="KW-0175">Coiled coil</keyword>
<dbReference type="GO" id="GO:0140098">
    <property type="term" value="F:catalytic activity, acting on RNA"/>
    <property type="evidence" value="ECO:0007669"/>
    <property type="project" value="UniProtKB-ARBA"/>
</dbReference>
<dbReference type="PROSITE" id="PS01129">
    <property type="entry name" value="PSI_RLU"/>
    <property type="match status" value="1"/>
</dbReference>
<feature type="domain" description="Pseudouridine synthase RsuA/RluA-like" evidence="3">
    <location>
        <begin position="357"/>
        <end position="564"/>
    </location>
</feature>
<proteinExistence type="predicted"/>
<dbReference type="EMBL" id="NFLW01000050">
    <property type="protein sequence ID" value="OUQ63121.1"/>
    <property type="molecule type" value="Genomic_DNA"/>
</dbReference>
<accession>A0A1Y4UZ71</accession>
<evidence type="ECO:0000313" key="4">
    <source>
        <dbReference type="EMBL" id="KAB6137980.1"/>
    </source>
</evidence>
<dbReference type="Proteomes" id="UP000196036">
    <property type="component" value="Unassembled WGS sequence"/>
</dbReference>
<dbReference type="InterPro" id="IPR020103">
    <property type="entry name" value="PsdUridine_synth_cat_dom_sf"/>
</dbReference>
<reference evidence="5" key="2">
    <citation type="journal article" date="2018" name="BMC Genomics">
        <title>Whole genome sequencing and function prediction of 133 gut anaerobes isolated from chicken caecum in pure cultures.</title>
        <authorList>
            <person name="Medvecky M."/>
            <person name="Cejkova D."/>
            <person name="Polansky O."/>
            <person name="Karasova D."/>
            <person name="Kubasova T."/>
            <person name="Cizek A."/>
            <person name="Rychlik I."/>
        </authorList>
    </citation>
    <scope>NUCLEOTIDE SEQUENCE</scope>
    <source>
        <strain evidence="5">An109</strain>
    </source>
</reference>
<evidence type="ECO:0000256" key="1">
    <source>
        <dbReference type="SAM" id="Coils"/>
    </source>
</evidence>
<reference evidence="4 7" key="3">
    <citation type="journal article" date="2019" name="Nat. Med.">
        <title>A library of human gut bacterial isolates paired with longitudinal multiomics data enables mechanistic microbiome research.</title>
        <authorList>
            <person name="Poyet M."/>
            <person name="Groussin M."/>
            <person name="Gibbons S.M."/>
            <person name="Avila-Pacheco J."/>
            <person name="Jiang X."/>
            <person name="Kearney S.M."/>
            <person name="Perrotta A.R."/>
            <person name="Berdy B."/>
            <person name="Zhao S."/>
            <person name="Lieberman T.D."/>
            <person name="Swanson P.K."/>
            <person name="Smith M."/>
            <person name="Roesemann S."/>
            <person name="Alexander J.E."/>
            <person name="Rich S.A."/>
            <person name="Livny J."/>
            <person name="Vlamakis H."/>
            <person name="Clish C."/>
            <person name="Bullock K."/>
            <person name="Deik A."/>
            <person name="Scott J."/>
            <person name="Pierce K.A."/>
            <person name="Xavier R.J."/>
            <person name="Alm E.J."/>
        </authorList>
    </citation>
    <scope>NUCLEOTIDE SEQUENCE [LARGE SCALE GENOMIC DNA]</scope>
    <source>
        <strain evidence="4 7">BIOML-A62</strain>
    </source>
</reference>
<feature type="coiled-coil region" evidence="1">
    <location>
        <begin position="193"/>
        <end position="227"/>
    </location>
</feature>
<evidence type="ECO:0000313" key="7">
    <source>
        <dbReference type="Proteomes" id="UP000487596"/>
    </source>
</evidence>